<dbReference type="InterPro" id="IPR008884">
    <property type="entry name" value="TylF_MeTrfase"/>
</dbReference>
<dbReference type="Proteomes" id="UP000321769">
    <property type="component" value="Unassembled WGS sequence"/>
</dbReference>
<evidence type="ECO:0008006" key="4">
    <source>
        <dbReference type="Google" id="ProtNLM"/>
    </source>
</evidence>
<accession>A0A512HV17</accession>
<sequence length="295" mass="32532">MCPMVSLTEFTRTLVPGSTRLKEAEAEVARLRQRVKAERQQSNDLKRELKRAKRGVQKLRAQVAALEDEVLDTRLPEDVAATVRGVRAEHLTYLPITHLSTLASTVLDIEADGIPGALVEAGTARGGSAIVMAAAKAPTRPMYVYDVFAQIPPPSDRDGADVHERYETIAAGKARGVGGELYYGYRDDLYREVSESFARHGVAPETSNVQLVKGLFQDTIDLDEPIALAHLDGDWYESTMTCLERIAPLISPGGRIVLDDYYAWSGCRGAVDDYLAEHPGFRREARGRLHLVREG</sequence>
<dbReference type="PANTHER" id="PTHR40036:SF1">
    <property type="entry name" value="MACROCIN O-METHYLTRANSFERASE"/>
    <property type="match status" value="1"/>
</dbReference>
<protein>
    <recommendedName>
        <fullName evidence="4">Methyltransferase</fullName>
    </recommendedName>
</protein>
<dbReference type="AlphaFoldDB" id="A0A512HV17"/>
<feature type="coiled-coil region" evidence="1">
    <location>
        <begin position="21"/>
        <end position="69"/>
    </location>
</feature>
<evidence type="ECO:0000313" key="3">
    <source>
        <dbReference type="Proteomes" id="UP000321769"/>
    </source>
</evidence>
<dbReference type="PANTHER" id="PTHR40036">
    <property type="entry name" value="MACROCIN O-METHYLTRANSFERASE"/>
    <property type="match status" value="1"/>
</dbReference>
<proteinExistence type="predicted"/>
<dbReference type="Gene3D" id="3.40.50.150">
    <property type="entry name" value="Vaccinia Virus protein VP39"/>
    <property type="match status" value="1"/>
</dbReference>
<evidence type="ECO:0000313" key="2">
    <source>
        <dbReference type="EMBL" id="GEO89281.1"/>
    </source>
</evidence>
<keyword evidence="1" id="KW-0175">Coiled coil</keyword>
<gene>
    <name evidence="2" type="ORF">AFL01nite_16080</name>
</gene>
<comment type="caution">
    <text evidence="2">The sequence shown here is derived from an EMBL/GenBank/DDBJ whole genome shotgun (WGS) entry which is preliminary data.</text>
</comment>
<keyword evidence="3" id="KW-1185">Reference proteome</keyword>
<organism evidence="2 3">
    <name type="scientific">Aeromicrobium flavum</name>
    <dbReference type="NCBI Taxonomy" id="416568"/>
    <lineage>
        <taxon>Bacteria</taxon>
        <taxon>Bacillati</taxon>
        <taxon>Actinomycetota</taxon>
        <taxon>Actinomycetes</taxon>
        <taxon>Propionibacteriales</taxon>
        <taxon>Nocardioidaceae</taxon>
        <taxon>Aeromicrobium</taxon>
    </lineage>
</organism>
<name>A0A512HV17_9ACTN</name>
<dbReference type="EMBL" id="BJZQ01000006">
    <property type="protein sequence ID" value="GEO89281.1"/>
    <property type="molecule type" value="Genomic_DNA"/>
</dbReference>
<dbReference type="Pfam" id="PF05711">
    <property type="entry name" value="TylF"/>
    <property type="match status" value="1"/>
</dbReference>
<dbReference type="RefSeq" id="WP_186813872.1">
    <property type="nucleotide sequence ID" value="NZ_BAAAYQ010000005.1"/>
</dbReference>
<reference evidence="2 3" key="1">
    <citation type="submission" date="2019-07" db="EMBL/GenBank/DDBJ databases">
        <title>Whole genome shotgun sequence of Aeromicrobium flavum NBRC 107625.</title>
        <authorList>
            <person name="Hosoyama A."/>
            <person name="Uohara A."/>
            <person name="Ohji S."/>
            <person name="Ichikawa N."/>
        </authorList>
    </citation>
    <scope>NUCLEOTIDE SEQUENCE [LARGE SCALE GENOMIC DNA]</scope>
    <source>
        <strain evidence="2 3">NBRC 107625</strain>
    </source>
</reference>
<dbReference type="InterPro" id="IPR029063">
    <property type="entry name" value="SAM-dependent_MTases_sf"/>
</dbReference>
<dbReference type="SUPFAM" id="SSF53335">
    <property type="entry name" value="S-adenosyl-L-methionine-dependent methyltransferases"/>
    <property type="match status" value="1"/>
</dbReference>
<evidence type="ECO:0000256" key="1">
    <source>
        <dbReference type="SAM" id="Coils"/>
    </source>
</evidence>